<dbReference type="PANTHER" id="PTHR10357">
    <property type="entry name" value="ALPHA-AMYLASE FAMILY MEMBER"/>
    <property type="match status" value="1"/>
</dbReference>
<dbReference type="InterPro" id="IPR013780">
    <property type="entry name" value="Glyco_hydro_b"/>
</dbReference>
<keyword evidence="3" id="KW-0378">Hydrolase</keyword>
<evidence type="ECO:0000256" key="1">
    <source>
        <dbReference type="SAM" id="SignalP"/>
    </source>
</evidence>
<feature type="domain" description="Glycosyl hydrolase family 13 catalytic" evidence="2">
    <location>
        <begin position="40"/>
        <end position="467"/>
    </location>
</feature>
<keyword evidence="4" id="KW-1185">Reference proteome</keyword>
<reference evidence="3 4" key="1">
    <citation type="submission" date="2023-07" db="EMBL/GenBank/DDBJ databases">
        <authorList>
            <person name="Lian W.-H."/>
        </authorList>
    </citation>
    <scope>NUCLEOTIDE SEQUENCE [LARGE SCALE GENOMIC DNA]</scope>
    <source>
        <strain evidence="3 4">SYSU DXS3180</strain>
    </source>
</reference>
<organism evidence="3 4">
    <name type="scientific">Danxiaibacter flavus</name>
    <dbReference type="NCBI Taxonomy" id="3049108"/>
    <lineage>
        <taxon>Bacteria</taxon>
        <taxon>Pseudomonadati</taxon>
        <taxon>Bacteroidota</taxon>
        <taxon>Chitinophagia</taxon>
        <taxon>Chitinophagales</taxon>
        <taxon>Chitinophagaceae</taxon>
        <taxon>Danxiaibacter</taxon>
    </lineage>
</organism>
<dbReference type="PANTHER" id="PTHR10357:SF205">
    <property type="entry name" value="O-GLYCOSYL HYDROLASE FAMILY 13"/>
    <property type="match status" value="1"/>
</dbReference>
<feature type="chain" id="PRO_5045178925" evidence="1">
    <location>
        <begin position="22"/>
        <end position="588"/>
    </location>
</feature>
<dbReference type="Gene3D" id="3.20.20.80">
    <property type="entry name" value="Glycosidases"/>
    <property type="match status" value="2"/>
</dbReference>
<dbReference type="Gene3D" id="2.60.40.1180">
    <property type="entry name" value="Golgi alpha-mannosidase II"/>
    <property type="match status" value="1"/>
</dbReference>
<gene>
    <name evidence="3" type="ORF">QTN47_16315</name>
</gene>
<protein>
    <submittedName>
        <fullName evidence="3">Alpha-amylase family glycosyl hydrolase</fullName>
    </submittedName>
</protein>
<evidence type="ECO:0000259" key="2">
    <source>
        <dbReference type="SMART" id="SM00642"/>
    </source>
</evidence>
<comment type="caution">
    <text evidence="3">The sequence shown here is derived from an EMBL/GenBank/DDBJ whole genome shotgun (WGS) entry which is preliminary data.</text>
</comment>
<dbReference type="CDD" id="cd11349">
    <property type="entry name" value="AmyAc_3"/>
    <property type="match status" value="1"/>
</dbReference>
<dbReference type="EMBL" id="JAULBC010000005">
    <property type="protein sequence ID" value="MEX6689074.1"/>
    <property type="molecule type" value="Genomic_DNA"/>
</dbReference>
<proteinExistence type="predicted"/>
<dbReference type="InterPro" id="IPR006047">
    <property type="entry name" value="GH13_cat_dom"/>
</dbReference>
<dbReference type="RefSeq" id="WP_369330482.1">
    <property type="nucleotide sequence ID" value="NZ_JAULBC010000005.1"/>
</dbReference>
<dbReference type="InterPro" id="IPR017853">
    <property type="entry name" value="GH"/>
</dbReference>
<keyword evidence="1" id="KW-0732">Signal</keyword>
<sequence length="588" mass="66174">MKKVRKIFNWFFILLVFFLRATVVVAQQRDTVDQKMIVYQMMVRLFGNTNSTNAYYGSIQQNGVGKFGDINGKALEELKKLGVSHVWYTGVIAHATMTDYRAFGIQPDDPDIVKGRAGSPYAIRDYYDVDPDLAVDVNSRMKEFESLVDRTHQHGLKVLIDFVPNHVARTYHSKTNTFGVNDDTTKAFSASNDFYYITGKSFIVPGGVNAGGDDFKSPLKDGKFAESPAKATGNNVFSNKPSIDDWYETIKLNYGVDYLNKEEKHFQPIPPVWTKMRDILLFWAGKHVDGFRCDMAEMVPVEFWSWAIPQVRKVNPAIVFIAEAYNPDVYRKYLGEGGFDYLYDKVGLYDAVKRLTKNEAKGNTKDIVSIASNERSNYYGKLLRFMENHDEERIASKDFAQDAWKAVPGMVVSATLSNGPLMLYFGQEVGEKGEGKEGFGGDDNRTTMFDYWGVPAHQRWMNDGAFDGTKLSADQKALRSFYVSLLNAVKSNEAICKGKFVVIDQPEAGDKTIAYVRYTEKKKVLVVANFHAEKALATNIVLPAEVSLSKQTVTVTDILSHRKRTLKNAGKGINVQVPSMRAVILEID</sequence>
<dbReference type="SUPFAM" id="SSF51445">
    <property type="entry name" value="(Trans)glycosidases"/>
    <property type="match status" value="1"/>
</dbReference>
<dbReference type="GO" id="GO:0016787">
    <property type="term" value="F:hydrolase activity"/>
    <property type="evidence" value="ECO:0007669"/>
    <property type="project" value="UniProtKB-KW"/>
</dbReference>
<evidence type="ECO:0000313" key="3">
    <source>
        <dbReference type="EMBL" id="MEX6689074.1"/>
    </source>
</evidence>
<dbReference type="SMART" id="SM00642">
    <property type="entry name" value="Aamy"/>
    <property type="match status" value="1"/>
</dbReference>
<name>A0ABV3ZKU9_9BACT</name>
<feature type="signal peptide" evidence="1">
    <location>
        <begin position="1"/>
        <end position="21"/>
    </location>
</feature>
<evidence type="ECO:0000313" key="4">
    <source>
        <dbReference type="Proteomes" id="UP001560573"/>
    </source>
</evidence>
<dbReference type="Proteomes" id="UP001560573">
    <property type="component" value="Unassembled WGS sequence"/>
</dbReference>
<dbReference type="Pfam" id="PF00128">
    <property type="entry name" value="Alpha-amylase"/>
    <property type="match status" value="1"/>
</dbReference>
<accession>A0ABV3ZKU9</accession>